<comment type="caution">
    <text evidence="2">The sequence shown here is derived from an EMBL/GenBank/DDBJ whole genome shotgun (WGS) entry which is preliminary data.</text>
</comment>
<feature type="transmembrane region" description="Helical" evidence="1">
    <location>
        <begin position="62"/>
        <end position="81"/>
    </location>
</feature>
<keyword evidence="1" id="KW-0472">Membrane</keyword>
<sequence>MLFILAITALIYIFILKYFDSERLKDIINYVQIFLAIAVVIGYQVLIRLFDIVDLNIVYQFSWWHLLIPPIWFAAPFQLFFNQDFSFGIALLSLLAVIGPVVAFMLYYRFMPVFESNLQKLMEETEKKKRKRRPLLNLFARVVCFNKTERAYFKYASLMMSQERDFKLKVYPSLGMALAFPFIFLLNNMNMGTSVDFTTSKLYFMIYFINIIIGTVVFMLRFSSKYKGSWIFQVTPYTDSATVYSATLKAFIVRLYVPIYLLVAISFVFIFSVRIIPDLIVIFVAAILYTLISYVIVNKGAYPFSEPYEAGQQGGNSLTLFLLMIIVGVLAFIHFIMLHVTFGLYIYLGILLIATFVGWKIVFKRK</sequence>
<feature type="transmembrane region" description="Helical" evidence="1">
    <location>
        <begin position="255"/>
        <end position="273"/>
    </location>
</feature>
<feature type="transmembrane region" description="Helical" evidence="1">
    <location>
        <begin position="170"/>
        <end position="190"/>
    </location>
</feature>
<proteinExistence type="predicted"/>
<accession>A0ABU5CTF3</accession>
<name>A0ABU5CTF3_9BACI</name>
<feature type="transmembrane region" description="Helical" evidence="1">
    <location>
        <begin position="344"/>
        <end position="363"/>
    </location>
</feature>
<feature type="transmembrane region" description="Helical" evidence="1">
    <location>
        <begin position="318"/>
        <end position="338"/>
    </location>
</feature>
<evidence type="ECO:0000256" key="1">
    <source>
        <dbReference type="SAM" id="Phobius"/>
    </source>
</evidence>
<protein>
    <recommendedName>
        <fullName evidence="4">ABC transporter permease</fullName>
    </recommendedName>
</protein>
<dbReference type="RefSeq" id="WP_320380444.1">
    <property type="nucleotide sequence ID" value="NZ_JAWDIQ010000002.1"/>
</dbReference>
<dbReference type="EMBL" id="JAWDIQ010000002">
    <property type="protein sequence ID" value="MDY0409654.1"/>
    <property type="molecule type" value="Genomic_DNA"/>
</dbReference>
<feature type="transmembrane region" description="Helical" evidence="1">
    <location>
        <begin position="279"/>
        <end position="297"/>
    </location>
</feature>
<reference evidence="2 3" key="1">
    <citation type="submission" date="2023-10" db="EMBL/GenBank/DDBJ databases">
        <title>Virgibacillus soli CC-YMP-6 genome.</title>
        <authorList>
            <person name="Miliotis G."/>
            <person name="Sengupta P."/>
            <person name="Hameed A."/>
            <person name="Chuvochina M."/>
            <person name="Mcdonagh F."/>
            <person name="Simpson A.C."/>
            <person name="Singh N.K."/>
            <person name="Rekha P.D."/>
            <person name="Raman K."/>
            <person name="Hugenholtz P."/>
            <person name="Venkateswaran K."/>
        </authorList>
    </citation>
    <scope>NUCLEOTIDE SEQUENCE [LARGE SCALE GENOMIC DNA]</scope>
    <source>
        <strain evidence="2 3">CC-YMP-6</strain>
    </source>
</reference>
<feature type="transmembrane region" description="Helical" evidence="1">
    <location>
        <begin position="202"/>
        <end position="220"/>
    </location>
</feature>
<feature type="transmembrane region" description="Helical" evidence="1">
    <location>
        <begin position="87"/>
        <end position="108"/>
    </location>
</feature>
<dbReference type="Proteomes" id="UP001275315">
    <property type="component" value="Unassembled WGS sequence"/>
</dbReference>
<gene>
    <name evidence="2" type="ORF">RWD45_15110</name>
</gene>
<keyword evidence="3" id="KW-1185">Reference proteome</keyword>
<feature type="transmembrane region" description="Helical" evidence="1">
    <location>
        <begin position="27"/>
        <end position="50"/>
    </location>
</feature>
<evidence type="ECO:0000313" key="3">
    <source>
        <dbReference type="Proteomes" id="UP001275315"/>
    </source>
</evidence>
<keyword evidence="1" id="KW-1133">Transmembrane helix</keyword>
<organism evidence="2 3">
    <name type="scientific">Paracerasibacillus soli</name>
    <dbReference type="NCBI Taxonomy" id="480284"/>
    <lineage>
        <taxon>Bacteria</taxon>
        <taxon>Bacillati</taxon>
        <taxon>Bacillota</taxon>
        <taxon>Bacilli</taxon>
        <taxon>Bacillales</taxon>
        <taxon>Bacillaceae</taxon>
        <taxon>Paracerasibacillus</taxon>
    </lineage>
</organism>
<evidence type="ECO:0008006" key="4">
    <source>
        <dbReference type="Google" id="ProtNLM"/>
    </source>
</evidence>
<keyword evidence="1" id="KW-0812">Transmembrane</keyword>
<evidence type="ECO:0000313" key="2">
    <source>
        <dbReference type="EMBL" id="MDY0409654.1"/>
    </source>
</evidence>